<dbReference type="InterPro" id="IPR051454">
    <property type="entry name" value="RNA/ubiquinone_mod_enzymes"/>
</dbReference>
<keyword evidence="1" id="KW-0411">Iron-sulfur</keyword>
<keyword evidence="1" id="KW-0831">Ubiquinone biosynthesis</keyword>
<dbReference type="GO" id="GO:0046872">
    <property type="term" value="F:metal ion binding"/>
    <property type="evidence" value="ECO:0007669"/>
    <property type="project" value="UniProtKB-KW"/>
</dbReference>
<comment type="cofactor">
    <cofactor evidence="1">
        <name>[4Fe-4S] cluster</name>
        <dbReference type="ChEBI" id="CHEBI:49883"/>
    </cofactor>
</comment>
<feature type="binding site" evidence="1">
    <location>
        <position position="188"/>
    </location>
    <ligand>
        <name>[4Fe-4S] cluster</name>
        <dbReference type="ChEBI" id="CHEBI:49883"/>
    </ligand>
</feature>
<dbReference type="InterPro" id="IPR001539">
    <property type="entry name" value="Peptidase_U32"/>
</dbReference>
<dbReference type="EMBL" id="DROM01000173">
    <property type="protein sequence ID" value="HHH13139.1"/>
    <property type="molecule type" value="Genomic_DNA"/>
</dbReference>
<sequence length="288" mass="31762">MKITLGPVLYYWPAETLHRFYEEAATWPVDVVYLGETVCSKRRSFRFEDWMAVARRLADAGKEVVLSTLALLEAESELKTLRRICGNGEFLVEANDMAAVQLLSSAGQPFVAGPTANLYNPRALEVLARRGLKRWVPPVELDRETIAAVVAEQPEGVETELFAWGRMPLAFSARCYTARAYDLPKDDCQYRCLDHPDGFTLRTQEGEAFLAVNGIQTQSALTCNLLPEVEAARGIGVGLLRVSPQAHHTGRIVEAFRRALEGDGAADLEKLMPVGGCSGYWRGKAGMA</sequence>
<comment type="similarity">
    <text evidence="1">Belongs to the peptidase U32 family. UbiV subfamily.</text>
</comment>
<dbReference type="NCBIfam" id="NF011991">
    <property type="entry name" value="PRK15447.1"/>
    <property type="match status" value="1"/>
</dbReference>
<keyword evidence="1" id="KW-0479">Metal-binding</keyword>
<proteinExistence type="inferred from homology"/>
<comment type="caution">
    <text evidence="2">The sequence shown here is derived from an EMBL/GenBank/DDBJ whole genome shotgun (WGS) entry which is preliminary data.</text>
</comment>
<dbReference type="GO" id="GO:0051539">
    <property type="term" value="F:4 iron, 4 sulfur cluster binding"/>
    <property type="evidence" value="ECO:0007669"/>
    <property type="project" value="UniProtKB-UniRule"/>
</dbReference>
<protein>
    <recommendedName>
        <fullName evidence="1">Ubiquinone biosynthesis protein UbiV</fullName>
    </recommendedName>
</protein>
<dbReference type="UniPathway" id="UPA00232"/>
<comment type="function">
    <text evidence="1">Required for O(2)-independent ubiquinone (coenzyme Q) biosynthesis. Together with UbiU, is essential for the C6-hydroxylation reaction in the oxygen-independent ubiquinone biosynthesis pathway.</text>
</comment>
<keyword evidence="1" id="KW-0408">Iron</keyword>
<dbReference type="AlphaFoldDB" id="A0A7C5MXS2"/>
<dbReference type="PANTHER" id="PTHR30217">
    <property type="entry name" value="PEPTIDASE U32 FAMILY"/>
    <property type="match status" value="1"/>
</dbReference>
<dbReference type="Pfam" id="PF01136">
    <property type="entry name" value="Peptidase_U32"/>
    <property type="match status" value="1"/>
</dbReference>
<dbReference type="Proteomes" id="UP000886100">
    <property type="component" value="Unassembled WGS sequence"/>
</dbReference>
<organism evidence="2">
    <name type="scientific">Thiolapillus brandeum</name>
    <dbReference type="NCBI Taxonomy" id="1076588"/>
    <lineage>
        <taxon>Bacteria</taxon>
        <taxon>Pseudomonadati</taxon>
        <taxon>Pseudomonadota</taxon>
        <taxon>Gammaproteobacteria</taxon>
        <taxon>Chromatiales</taxon>
        <taxon>Sedimenticolaceae</taxon>
        <taxon>Thiolapillus</taxon>
    </lineage>
</organism>
<dbReference type="GO" id="GO:0006744">
    <property type="term" value="P:ubiquinone biosynthetic process"/>
    <property type="evidence" value="ECO:0007669"/>
    <property type="project" value="UniProtKB-UniRule"/>
</dbReference>
<dbReference type="InterPro" id="IPR043693">
    <property type="entry name" value="UbiV"/>
</dbReference>
<comment type="pathway">
    <text evidence="1">Cofactor biosynthesis; ubiquinone biosynthesis.</text>
</comment>
<evidence type="ECO:0000256" key="1">
    <source>
        <dbReference type="HAMAP-Rule" id="MF_02233"/>
    </source>
</evidence>
<dbReference type="HAMAP" id="MF_02233">
    <property type="entry name" value="UbiV"/>
    <property type="match status" value="1"/>
</dbReference>
<feature type="binding site" evidence="1">
    <location>
        <position position="192"/>
    </location>
    <ligand>
        <name>[4Fe-4S] cluster</name>
        <dbReference type="ChEBI" id="CHEBI:49883"/>
    </ligand>
</feature>
<name>A0A7C5MXS2_9GAMM</name>
<comment type="subunit">
    <text evidence="1">Forms a heterodimer with UbiU.</text>
</comment>
<gene>
    <name evidence="1" type="primary">ubiV</name>
    <name evidence="2" type="ORF">ENJ98_02785</name>
</gene>
<dbReference type="PANTHER" id="PTHR30217:SF11">
    <property type="entry name" value="UBIQUINONE BIOSYNTHESIS PROTEIN UBIV"/>
    <property type="match status" value="1"/>
</dbReference>
<accession>A0A7C5MXS2</accession>
<keyword evidence="1" id="KW-0004">4Fe-4S</keyword>
<feature type="binding site" evidence="1">
    <location>
        <position position="175"/>
    </location>
    <ligand>
        <name>[4Fe-4S] cluster</name>
        <dbReference type="ChEBI" id="CHEBI:49883"/>
    </ligand>
</feature>
<evidence type="ECO:0000313" key="2">
    <source>
        <dbReference type="EMBL" id="HHH13139.1"/>
    </source>
</evidence>
<feature type="binding site" evidence="1">
    <location>
        <position position="39"/>
    </location>
    <ligand>
        <name>[4Fe-4S] cluster</name>
        <dbReference type="ChEBI" id="CHEBI:49883"/>
    </ligand>
</feature>
<reference evidence="2" key="1">
    <citation type="journal article" date="2020" name="mSystems">
        <title>Genome- and Community-Level Interaction Insights into Carbon Utilization and Element Cycling Functions of Hydrothermarchaeota in Hydrothermal Sediment.</title>
        <authorList>
            <person name="Zhou Z."/>
            <person name="Liu Y."/>
            <person name="Xu W."/>
            <person name="Pan J."/>
            <person name="Luo Z.H."/>
            <person name="Li M."/>
        </authorList>
    </citation>
    <scope>NUCLEOTIDE SEQUENCE [LARGE SCALE GENOMIC DNA]</scope>
    <source>
        <strain evidence="2">HyVt-535</strain>
    </source>
</reference>